<organism evidence="6 7">
    <name type="scientific">Natronoflexus pectinivorans</name>
    <dbReference type="NCBI Taxonomy" id="682526"/>
    <lineage>
        <taxon>Bacteria</taxon>
        <taxon>Pseudomonadati</taxon>
        <taxon>Bacteroidota</taxon>
        <taxon>Bacteroidia</taxon>
        <taxon>Marinilabiliales</taxon>
        <taxon>Marinilabiliaceae</taxon>
        <taxon>Natronoflexus</taxon>
    </lineage>
</organism>
<dbReference type="Gene3D" id="1.10.760.10">
    <property type="entry name" value="Cytochrome c-like domain"/>
    <property type="match status" value="1"/>
</dbReference>
<evidence type="ECO:0000313" key="7">
    <source>
        <dbReference type="Proteomes" id="UP000295221"/>
    </source>
</evidence>
<dbReference type="SUPFAM" id="SSF46626">
    <property type="entry name" value="Cytochrome c"/>
    <property type="match status" value="1"/>
</dbReference>
<evidence type="ECO:0000256" key="1">
    <source>
        <dbReference type="ARBA" id="ARBA00022617"/>
    </source>
</evidence>
<evidence type="ECO:0000256" key="2">
    <source>
        <dbReference type="ARBA" id="ARBA00022723"/>
    </source>
</evidence>
<dbReference type="InterPro" id="IPR011041">
    <property type="entry name" value="Quinoprot_gluc/sorb_DH_b-prop"/>
</dbReference>
<evidence type="ECO:0000256" key="4">
    <source>
        <dbReference type="PROSITE-ProRule" id="PRU00433"/>
    </source>
</evidence>
<evidence type="ECO:0000259" key="5">
    <source>
        <dbReference type="PROSITE" id="PS51007"/>
    </source>
</evidence>
<accession>A0A4R2GFN1</accession>
<keyword evidence="2 4" id="KW-0479">Metal-binding</keyword>
<comment type="caution">
    <text evidence="6">The sequence shown here is derived from an EMBL/GenBank/DDBJ whole genome shotgun (WGS) entry which is preliminary data.</text>
</comment>
<dbReference type="GO" id="GO:0020037">
    <property type="term" value="F:heme binding"/>
    <property type="evidence" value="ECO:0007669"/>
    <property type="project" value="InterPro"/>
</dbReference>
<evidence type="ECO:0000256" key="3">
    <source>
        <dbReference type="ARBA" id="ARBA00023004"/>
    </source>
</evidence>
<dbReference type="GO" id="GO:0046872">
    <property type="term" value="F:metal ion binding"/>
    <property type="evidence" value="ECO:0007669"/>
    <property type="project" value="UniProtKB-KW"/>
</dbReference>
<protein>
    <submittedName>
        <fullName evidence="6">Glucose/arabinose dehydrogenase</fullName>
    </submittedName>
</protein>
<name>A0A4R2GFN1_9BACT</name>
<dbReference type="RefSeq" id="WP_132434560.1">
    <property type="nucleotide sequence ID" value="NZ_SLWK01000011.1"/>
</dbReference>
<dbReference type="InterPro" id="IPR012938">
    <property type="entry name" value="Glc/Sorbosone_DH"/>
</dbReference>
<dbReference type="Pfam" id="PF13442">
    <property type="entry name" value="Cytochrome_CBB3"/>
    <property type="match status" value="1"/>
</dbReference>
<dbReference type="GO" id="GO:0009055">
    <property type="term" value="F:electron transfer activity"/>
    <property type="evidence" value="ECO:0007669"/>
    <property type="project" value="InterPro"/>
</dbReference>
<keyword evidence="1 4" id="KW-0349">Heme</keyword>
<dbReference type="EMBL" id="SLWK01000011">
    <property type="protein sequence ID" value="TCO06976.1"/>
    <property type="molecule type" value="Genomic_DNA"/>
</dbReference>
<evidence type="ECO:0000313" key="6">
    <source>
        <dbReference type="EMBL" id="TCO06976.1"/>
    </source>
</evidence>
<dbReference type="OrthoDB" id="9770043at2"/>
<feature type="domain" description="Cytochrome c" evidence="5">
    <location>
        <begin position="40"/>
        <end position="116"/>
    </location>
</feature>
<dbReference type="PROSITE" id="PS51007">
    <property type="entry name" value="CYTC"/>
    <property type="match status" value="1"/>
</dbReference>
<dbReference type="Gene3D" id="2.120.10.30">
    <property type="entry name" value="TolB, C-terminal domain"/>
    <property type="match status" value="1"/>
</dbReference>
<dbReference type="InterPro" id="IPR011042">
    <property type="entry name" value="6-blade_b-propeller_TolB-like"/>
</dbReference>
<dbReference type="Proteomes" id="UP000295221">
    <property type="component" value="Unassembled WGS sequence"/>
</dbReference>
<dbReference type="InterPro" id="IPR036909">
    <property type="entry name" value="Cyt_c-like_dom_sf"/>
</dbReference>
<gene>
    <name evidence="6" type="ORF">EV194_11196</name>
</gene>
<dbReference type="SUPFAM" id="SSF50952">
    <property type="entry name" value="Soluble quinoprotein glucose dehydrogenase"/>
    <property type="match status" value="1"/>
</dbReference>
<dbReference type="AlphaFoldDB" id="A0A4R2GFN1"/>
<dbReference type="Pfam" id="PF07995">
    <property type="entry name" value="GSDH"/>
    <property type="match status" value="1"/>
</dbReference>
<sequence>MNFRHLFTFLLLSLTMAIFWLVTASTCSNSKKISFDSDISDKALAISNYERYCASCHGLNMERFAGEDREAMFNMPLEDMIAIIRDGDIESGMPAFGQSLSAREINDMAVYILTDMKEASRSHDYRPNIGEIHESEKITFRLDTVATGLEVPWGLTWLPDGDMLVAERSGHLFRFRDGVFVSMIEDLPPIFVHGQGGLMDVRLHPDYENNGWLYLAYSTYGPQGPSQGGNTAIMRARLQDNRLVDKEELFKGLPDTRNAVHFGSRMVFGDDGYLYFSIGDRGNWDNAQDLTNHAGKIHRIADDGTIPQDNPFVNEPGAMATIWSYGHRNPQGLVKHPETGVLWSHEHGPKGGDELNIIEKGLNYGWPVISYGINYDGSVITEKTEKEGMEQPVIEWTPSIAPCGMAFVTGEPFKAWENSILSGSLSFRYLVRNEIVGNEVVHEEILLREIGRVRNVEMGPDGYVYVAVENPGAIFRLVPVAE</sequence>
<keyword evidence="3 4" id="KW-0408">Iron</keyword>
<dbReference type="PANTHER" id="PTHR19328:SF75">
    <property type="entry name" value="ALDOSE SUGAR DEHYDROGENASE YLII"/>
    <property type="match status" value="1"/>
</dbReference>
<keyword evidence="7" id="KW-1185">Reference proteome</keyword>
<proteinExistence type="predicted"/>
<dbReference type="InterPro" id="IPR009056">
    <property type="entry name" value="Cyt_c-like_dom"/>
</dbReference>
<reference evidence="6 7" key="1">
    <citation type="submission" date="2019-03" db="EMBL/GenBank/DDBJ databases">
        <title>Genomic Encyclopedia of Type Strains, Phase IV (KMG-IV): sequencing the most valuable type-strain genomes for metagenomic binning, comparative biology and taxonomic classification.</title>
        <authorList>
            <person name="Goeker M."/>
        </authorList>
    </citation>
    <scope>NUCLEOTIDE SEQUENCE [LARGE SCALE GENOMIC DNA]</scope>
    <source>
        <strain evidence="6 7">DSM 24179</strain>
    </source>
</reference>
<dbReference type="PANTHER" id="PTHR19328">
    <property type="entry name" value="HEDGEHOG-INTERACTING PROTEIN"/>
    <property type="match status" value="1"/>
</dbReference>